<evidence type="ECO:0000313" key="3">
    <source>
        <dbReference type="Proteomes" id="UP001193081"/>
    </source>
</evidence>
<dbReference type="EMBL" id="SIJK02000019">
    <property type="protein sequence ID" value="MBP1466445.1"/>
    <property type="molecule type" value="Genomic_DNA"/>
</dbReference>
<dbReference type="Gene3D" id="3.10.450.590">
    <property type="match status" value="1"/>
</dbReference>
<evidence type="ECO:0000259" key="1">
    <source>
        <dbReference type="Pfam" id="PF13026"/>
    </source>
</evidence>
<keyword evidence="3" id="KW-1185">Reference proteome</keyword>
<dbReference type="Pfam" id="PF13026">
    <property type="entry name" value="DUF3887"/>
    <property type="match status" value="1"/>
</dbReference>
<sequence>MKSKSIFIVLFAVLLSMLLFGCGSSTTELTGTDMDAVLAFSEDKTDALLSGMNNNDYAAFAQDFDVDMRKAMPQAQFDALKKDRDAKLGLYVSREVSSVVLSNEFYAVNYTAKFEKDDNVVVRVVFHVAEPHQVSGLWFNK</sequence>
<organism evidence="2 3">
    <name type="scientific">Candidatus Chloroploca mongolica</name>
    <dbReference type="NCBI Taxonomy" id="2528176"/>
    <lineage>
        <taxon>Bacteria</taxon>
        <taxon>Bacillati</taxon>
        <taxon>Chloroflexota</taxon>
        <taxon>Chloroflexia</taxon>
        <taxon>Chloroflexales</taxon>
        <taxon>Chloroflexineae</taxon>
        <taxon>Oscillochloridaceae</taxon>
        <taxon>Candidatus Chloroploca</taxon>
    </lineage>
</organism>
<dbReference type="InterPro" id="IPR024981">
    <property type="entry name" value="DUF3887"/>
</dbReference>
<name>A0ABS4DAI9_9CHLR</name>
<dbReference type="RefSeq" id="WP_135478438.1">
    <property type="nucleotide sequence ID" value="NZ_SIJK02000019.1"/>
</dbReference>
<comment type="caution">
    <text evidence="2">The sequence shown here is derived from an EMBL/GenBank/DDBJ whole genome shotgun (WGS) entry which is preliminary data.</text>
</comment>
<feature type="domain" description="DUF3887" evidence="1">
    <location>
        <begin position="49"/>
        <end position="126"/>
    </location>
</feature>
<reference evidence="2 3" key="1">
    <citation type="submission" date="2021-03" db="EMBL/GenBank/DDBJ databases">
        <authorList>
            <person name="Grouzdev D.S."/>
        </authorList>
    </citation>
    <scope>NUCLEOTIDE SEQUENCE [LARGE SCALE GENOMIC DNA]</scope>
    <source>
        <strain evidence="2 3">M50-1</strain>
    </source>
</reference>
<proteinExistence type="predicted"/>
<accession>A0ABS4DAI9</accession>
<evidence type="ECO:0000313" key="2">
    <source>
        <dbReference type="EMBL" id="MBP1466445.1"/>
    </source>
</evidence>
<dbReference type="PROSITE" id="PS51257">
    <property type="entry name" value="PROKAR_LIPOPROTEIN"/>
    <property type="match status" value="1"/>
</dbReference>
<dbReference type="Proteomes" id="UP001193081">
    <property type="component" value="Unassembled WGS sequence"/>
</dbReference>
<protein>
    <submittedName>
        <fullName evidence="2">DUF3887 domain-containing protein</fullName>
    </submittedName>
</protein>
<gene>
    <name evidence="2" type="ORF">EYB53_012090</name>
</gene>